<feature type="transmembrane region" description="Helical" evidence="6">
    <location>
        <begin position="52"/>
        <end position="73"/>
    </location>
</feature>
<evidence type="ECO:0000256" key="5">
    <source>
        <dbReference type="SAM" id="MobiDB-lite"/>
    </source>
</evidence>
<feature type="compositionally biased region" description="Polar residues" evidence="5">
    <location>
        <begin position="17"/>
        <end position="34"/>
    </location>
</feature>
<sequence>MSNIESPELEDQPIDANRTTSSPNGEERANSSSRMVRHARARPWHRSRTRSILIVLWTIFTVFLAIMIIVILVQPQWLGGVPNKDGQIVNFGLYRSCPESWEMCSAAMADFSKIPSNAWKVSTLLVIFSIFSTFISIIIMAVYWLKCRETAGFGFRYATGFQVFTGCCLLLTCFIYPGGWDVPEVREICGQNADSYKTGNCEVRWAFGIAIIAMFDAFILALLSYFFIEQRVVSRPLEAVGGQSRQMNGSATSLRQSRHREEEENTQL</sequence>
<dbReference type="KEGG" id="aten:116292429"/>
<dbReference type="GeneID" id="116292429"/>
<keyword evidence="2 6" id="KW-0812">Transmembrane</keyword>
<evidence type="ECO:0000313" key="7">
    <source>
        <dbReference type="Proteomes" id="UP000515163"/>
    </source>
</evidence>
<evidence type="ECO:0000313" key="8">
    <source>
        <dbReference type="RefSeq" id="XP_031555610.1"/>
    </source>
</evidence>
<evidence type="ECO:0000256" key="3">
    <source>
        <dbReference type="ARBA" id="ARBA00022989"/>
    </source>
</evidence>
<feature type="region of interest" description="Disordered" evidence="5">
    <location>
        <begin position="243"/>
        <end position="268"/>
    </location>
</feature>
<dbReference type="PANTHER" id="PTHR12489">
    <property type="entry name" value="LIPOMA HMGIC FUSION PARTNER-LIKE PROTEIN"/>
    <property type="match status" value="1"/>
</dbReference>
<keyword evidence="3 6" id="KW-1133">Transmembrane helix</keyword>
<dbReference type="GO" id="GO:0005886">
    <property type="term" value="C:plasma membrane"/>
    <property type="evidence" value="ECO:0007669"/>
    <property type="project" value="TreeGrafter"/>
</dbReference>
<reference evidence="8" key="1">
    <citation type="submission" date="2025-08" db="UniProtKB">
        <authorList>
            <consortium name="RefSeq"/>
        </authorList>
    </citation>
    <scope>IDENTIFICATION</scope>
    <source>
        <tissue evidence="8">Tentacle</tissue>
    </source>
</reference>
<dbReference type="FunCoup" id="A0A6P8HSG1">
    <property type="interactions" value="750"/>
</dbReference>
<dbReference type="OrthoDB" id="5873721at2759"/>
<keyword evidence="4 6" id="KW-0472">Membrane</keyword>
<organism evidence="7 8">
    <name type="scientific">Actinia tenebrosa</name>
    <name type="common">Australian red waratah sea anemone</name>
    <dbReference type="NCBI Taxonomy" id="6105"/>
    <lineage>
        <taxon>Eukaryota</taxon>
        <taxon>Metazoa</taxon>
        <taxon>Cnidaria</taxon>
        <taxon>Anthozoa</taxon>
        <taxon>Hexacorallia</taxon>
        <taxon>Actiniaria</taxon>
        <taxon>Actiniidae</taxon>
        <taxon>Actinia</taxon>
    </lineage>
</organism>
<evidence type="ECO:0000256" key="6">
    <source>
        <dbReference type="SAM" id="Phobius"/>
    </source>
</evidence>
<feature type="compositionally biased region" description="Polar residues" evidence="5">
    <location>
        <begin position="243"/>
        <end position="255"/>
    </location>
</feature>
<evidence type="ECO:0000256" key="4">
    <source>
        <dbReference type="ARBA" id="ARBA00023136"/>
    </source>
</evidence>
<gene>
    <name evidence="8" type="primary">LOC116292429</name>
</gene>
<evidence type="ECO:0000256" key="1">
    <source>
        <dbReference type="ARBA" id="ARBA00004141"/>
    </source>
</evidence>
<feature type="transmembrane region" description="Helical" evidence="6">
    <location>
        <begin position="121"/>
        <end position="145"/>
    </location>
</feature>
<name>A0A6P8HSG1_ACTTE</name>
<comment type="subcellular location">
    <subcellularLocation>
        <location evidence="1">Membrane</location>
        <topology evidence="1">Multi-pass membrane protein</topology>
    </subcellularLocation>
</comment>
<dbReference type="InParanoid" id="A0A6P8HSG1"/>
<feature type="transmembrane region" description="Helical" evidence="6">
    <location>
        <begin position="205"/>
        <end position="228"/>
    </location>
</feature>
<evidence type="ECO:0000256" key="2">
    <source>
        <dbReference type="ARBA" id="ARBA00022692"/>
    </source>
</evidence>
<dbReference type="RefSeq" id="XP_031555610.1">
    <property type="nucleotide sequence ID" value="XM_031699750.1"/>
</dbReference>
<protein>
    <submittedName>
        <fullName evidence="8">LHFPL tetraspan subfamily member 3 protein-like</fullName>
    </submittedName>
</protein>
<feature type="transmembrane region" description="Helical" evidence="6">
    <location>
        <begin position="157"/>
        <end position="177"/>
    </location>
</feature>
<dbReference type="GO" id="GO:0007605">
    <property type="term" value="P:sensory perception of sound"/>
    <property type="evidence" value="ECO:0007669"/>
    <property type="project" value="TreeGrafter"/>
</dbReference>
<feature type="region of interest" description="Disordered" evidence="5">
    <location>
        <begin position="1"/>
        <end position="36"/>
    </location>
</feature>
<dbReference type="InterPro" id="IPR019372">
    <property type="entry name" value="LHFPL"/>
</dbReference>
<keyword evidence="7" id="KW-1185">Reference proteome</keyword>
<dbReference type="Proteomes" id="UP000515163">
    <property type="component" value="Unplaced"/>
</dbReference>
<dbReference type="PANTHER" id="PTHR12489:SF1">
    <property type="entry name" value="LP10272P"/>
    <property type="match status" value="1"/>
</dbReference>
<accession>A0A6P8HSG1</accession>
<dbReference type="AlphaFoldDB" id="A0A6P8HSG1"/>
<dbReference type="Pfam" id="PF10242">
    <property type="entry name" value="L_HMGIC_fpl"/>
    <property type="match status" value="1"/>
</dbReference>
<proteinExistence type="predicted"/>